<feature type="transmembrane region" description="Helical" evidence="8">
    <location>
        <begin position="58"/>
        <end position="82"/>
    </location>
</feature>
<feature type="transmembrane region" description="Helical" evidence="8">
    <location>
        <begin position="450"/>
        <end position="470"/>
    </location>
</feature>
<dbReference type="PANTHER" id="PTHR23502">
    <property type="entry name" value="MAJOR FACILITATOR SUPERFAMILY"/>
    <property type="match status" value="1"/>
</dbReference>
<keyword evidence="11" id="KW-1185">Reference proteome</keyword>
<protein>
    <submittedName>
        <fullName evidence="10">Major facilitator superfamily domain-containing protein</fullName>
    </submittedName>
</protein>
<evidence type="ECO:0000313" key="10">
    <source>
        <dbReference type="EMBL" id="KAH7126683.1"/>
    </source>
</evidence>
<dbReference type="AlphaFoldDB" id="A0A9P9DWR3"/>
<dbReference type="InterPro" id="IPR020846">
    <property type="entry name" value="MFS_dom"/>
</dbReference>
<dbReference type="PANTHER" id="PTHR23502:SF186">
    <property type="entry name" value="MAJOR FACILITATOR SUPERFAMILY (MFS) PROFILE DOMAIN-CONTAINING PROTEIN"/>
    <property type="match status" value="1"/>
</dbReference>
<evidence type="ECO:0000256" key="5">
    <source>
        <dbReference type="ARBA" id="ARBA00022989"/>
    </source>
</evidence>
<evidence type="ECO:0000256" key="1">
    <source>
        <dbReference type="ARBA" id="ARBA00004651"/>
    </source>
</evidence>
<dbReference type="InterPro" id="IPR036259">
    <property type="entry name" value="MFS_trans_sf"/>
</dbReference>
<sequence length="497" mass="54626">MKYHTPLSPDPEGLIPHGITQAALDMEKNVKNTETAETSEVKLSTSEIPFNWPAHKKWSSTIVVVFMTATITFCSSIHAAAVKGVARSFECSNTVATLGVTTFLLGFATGPLLFAPLSEVWGRCLVFRITLFLFFCFNVGCALAPNIAALLVLRFLCGFFGSPTVTNSGGVLADIWPQSHRSVPFALFTTGSSLGPVIAPTIGGFISQYLSWRWHYWVVTIVSGTVYVAMLFFLPETYVTVLLEQKKKRAGIKPNHMSFKDQYATNLTRPWLMLFTEPILFTLGLYSAFVWGILYLDFTAYPVVFQQSRHWSEGISGLSFLGIGVGMAIATASSPWINDIHGAFVKKLGGPKPEARLPHLIIIAWMIPVALFWFGWTANPPTHWIACIAAGVPFGIGFVTLFLGTNAYITDCYGCFSASALAANAVMRSLFSAGFPLFARQMYVKLGTPWASSVLGFIALGMAPVPWLLYRYGPKLRAMSKYHIWTVQLESASVDQI</sequence>
<evidence type="ECO:0000259" key="9">
    <source>
        <dbReference type="PROSITE" id="PS50850"/>
    </source>
</evidence>
<dbReference type="PROSITE" id="PS50850">
    <property type="entry name" value="MFS"/>
    <property type="match status" value="1"/>
</dbReference>
<keyword evidence="6 8" id="KW-0472">Membrane</keyword>
<keyword evidence="2" id="KW-0813">Transport</keyword>
<evidence type="ECO:0000256" key="8">
    <source>
        <dbReference type="SAM" id="Phobius"/>
    </source>
</evidence>
<accession>A0A9P9DWR3</accession>
<feature type="transmembrane region" description="Helical" evidence="8">
    <location>
        <begin position="314"/>
        <end position="337"/>
    </location>
</feature>
<feature type="transmembrane region" description="Helical" evidence="8">
    <location>
        <begin position="94"/>
        <end position="114"/>
    </location>
</feature>
<keyword evidence="4 8" id="KW-0812">Transmembrane</keyword>
<dbReference type="Gene3D" id="1.20.1250.20">
    <property type="entry name" value="MFS general substrate transporter like domains"/>
    <property type="match status" value="1"/>
</dbReference>
<evidence type="ECO:0000256" key="3">
    <source>
        <dbReference type="ARBA" id="ARBA00022475"/>
    </source>
</evidence>
<dbReference type="InterPro" id="IPR011701">
    <property type="entry name" value="MFS"/>
</dbReference>
<feature type="transmembrane region" description="Helical" evidence="8">
    <location>
        <begin position="185"/>
        <end position="210"/>
    </location>
</feature>
<feature type="transmembrane region" description="Helical" evidence="8">
    <location>
        <begin position="216"/>
        <end position="243"/>
    </location>
</feature>
<keyword evidence="5 8" id="KW-1133">Transmembrane helix</keyword>
<dbReference type="Proteomes" id="UP000700596">
    <property type="component" value="Unassembled WGS sequence"/>
</dbReference>
<dbReference type="EMBL" id="JAGMWT010000006">
    <property type="protein sequence ID" value="KAH7126683.1"/>
    <property type="molecule type" value="Genomic_DNA"/>
</dbReference>
<evidence type="ECO:0000256" key="2">
    <source>
        <dbReference type="ARBA" id="ARBA00022448"/>
    </source>
</evidence>
<name>A0A9P9DWR3_9PLEO</name>
<reference evidence="10" key="1">
    <citation type="journal article" date="2021" name="Nat. Commun.">
        <title>Genetic determinants of endophytism in the Arabidopsis root mycobiome.</title>
        <authorList>
            <person name="Mesny F."/>
            <person name="Miyauchi S."/>
            <person name="Thiergart T."/>
            <person name="Pickel B."/>
            <person name="Atanasova L."/>
            <person name="Karlsson M."/>
            <person name="Huettel B."/>
            <person name="Barry K.W."/>
            <person name="Haridas S."/>
            <person name="Chen C."/>
            <person name="Bauer D."/>
            <person name="Andreopoulos W."/>
            <person name="Pangilinan J."/>
            <person name="LaButti K."/>
            <person name="Riley R."/>
            <person name="Lipzen A."/>
            <person name="Clum A."/>
            <person name="Drula E."/>
            <person name="Henrissat B."/>
            <person name="Kohler A."/>
            <person name="Grigoriev I.V."/>
            <person name="Martin F.M."/>
            <person name="Hacquard S."/>
        </authorList>
    </citation>
    <scope>NUCLEOTIDE SEQUENCE</scope>
    <source>
        <strain evidence="10">MPI-CAGE-CH-0243</strain>
    </source>
</reference>
<feature type="transmembrane region" description="Helical" evidence="8">
    <location>
        <begin position="357"/>
        <end position="376"/>
    </location>
</feature>
<feature type="transmembrane region" description="Helical" evidence="8">
    <location>
        <begin position="271"/>
        <end position="294"/>
    </location>
</feature>
<dbReference type="FunFam" id="1.20.1250.20:FF:000011">
    <property type="entry name" value="MFS multidrug transporter, putative"/>
    <property type="match status" value="1"/>
</dbReference>
<evidence type="ECO:0000256" key="7">
    <source>
        <dbReference type="ARBA" id="ARBA00038459"/>
    </source>
</evidence>
<dbReference type="GO" id="GO:0005886">
    <property type="term" value="C:plasma membrane"/>
    <property type="evidence" value="ECO:0007669"/>
    <property type="project" value="UniProtKB-SubCell"/>
</dbReference>
<dbReference type="Pfam" id="PF07690">
    <property type="entry name" value="MFS_1"/>
    <property type="match status" value="1"/>
</dbReference>
<feature type="domain" description="Major facilitator superfamily (MFS) profile" evidence="9">
    <location>
        <begin position="60"/>
        <end position="497"/>
    </location>
</feature>
<evidence type="ECO:0000256" key="4">
    <source>
        <dbReference type="ARBA" id="ARBA00022692"/>
    </source>
</evidence>
<comment type="subcellular location">
    <subcellularLocation>
        <location evidence="1">Cell membrane</location>
        <topology evidence="1">Multi-pass membrane protein</topology>
    </subcellularLocation>
</comment>
<keyword evidence="3" id="KW-1003">Cell membrane</keyword>
<gene>
    <name evidence="10" type="ORF">B0J11DRAFT_526178</name>
</gene>
<comment type="similarity">
    <text evidence="7">Belongs to the major facilitator superfamily. DHA1 family. Polyamines/proton antiporter (TC 2.A.1.2.16) subfamily.</text>
</comment>
<feature type="transmembrane region" description="Helical" evidence="8">
    <location>
        <begin position="415"/>
        <end position="438"/>
    </location>
</feature>
<proteinExistence type="inferred from homology"/>
<dbReference type="GO" id="GO:0022857">
    <property type="term" value="F:transmembrane transporter activity"/>
    <property type="evidence" value="ECO:0007669"/>
    <property type="project" value="InterPro"/>
</dbReference>
<comment type="caution">
    <text evidence="10">The sequence shown here is derived from an EMBL/GenBank/DDBJ whole genome shotgun (WGS) entry which is preliminary data.</text>
</comment>
<evidence type="ECO:0000256" key="6">
    <source>
        <dbReference type="ARBA" id="ARBA00023136"/>
    </source>
</evidence>
<evidence type="ECO:0000313" key="11">
    <source>
        <dbReference type="Proteomes" id="UP000700596"/>
    </source>
</evidence>
<dbReference type="CDD" id="cd17323">
    <property type="entry name" value="MFS_Tpo1_MDR_like"/>
    <property type="match status" value="1"/>
</dbReference>
<feature type="transmembrane region" description="Helical" evidence="8">
    <location>
        <begin position="126"/>
        <end position="153"/>
    </location>
</feature>
<dbReference type="OrthoDB" id="3936150at2759"/>
<feature type="transmembrane region" description="Helical" evidence="8">
    <location>
        <begin position="382"/>
        <end position="403"/>
    </location>
</feature>
<dbReference type="SUPFAM" id="SSF103473">
    <property type="entry name" value="MFS general substrate transporter"/>
    <property type="match status" value="1"/>
</dbReference>
<organism evidence="10 11">
    <name type="scientific">Dendryphion nanum</name>
    <dbReference type="NCBI Taxonomy" id="256645"/>
    <lineage>
        <taxon>Eukaryota</taxon>
        <taxon>Fungi</taxon>
        <taxon>Dikarya</taxon>
        <taxon>Ascomycota</taxon>
        <taxon>Pezizomycotina</taxon>
        <taxon>Dothideomycetes</taxon>
        <taxon>Pleosporomycetidae</taxon>
        <taxon>Pleosporales</taxon>
        <taxon>Torulaceae</taxon>
        <taxon>Dendryphion</taxon>
    </lineage>
</organism>